<dbReference type="Proteomes" id="UP000001299">
    <property type="component" value="Plasmid pCY360"/>
</dbReference>
<keyword evidence="2" id="KW-0614">Plasmid</keyword>
<keyword evidence="1" id="KW-0812">Transmembrane</keyword>
<dbReference type="RefSeq" id="WP_013282975.1">
    <property type="nucleotide sequence ID" value="NC_014389.1"/>
</dbReference>
<organism evidence="2 3">
    <name type="scientific">Butyrivibrio proteoclasticus (strain ATCC 51982 / DSM 14932 / B316)</name>
    <name type="common">Clostridium proteoclasticum</name>
    <dbReference type="NCBI Taxonomy" id="515622"/>
    <lineage>
        <taxon>Bacteria</taxon>
        <taxon>Bacillati</taxon>
        <taxon>Bacillota</taxon>
        <taxon>Clostridia</taxon>
        <taxon>Lachnospirales</taxon>
        <taxon>Lachnospiraceae</taxon>
        <taxon>Butyrivibrio</taxon>
    </lineage>
</organism>
<gene>
    <name evidence="2" type="ordered locus">bpr_II389</name>
</gene>
<dbReference type="HOGENOM" id="CLU_2913708_0_0_9"/>
<keyword evidence="1" id="KW-1133">Transmembrane helix</keyword>
<proteinExistence type="predicted"/>
<sequence length="61" mass="6650">MEEVVLKFVEFFSRAILAVVGIWAGFCVAGICGSVILTFACFMCLHISADQTHGLEVKEVL</sequence>
<reference evidence="2 3" key="1">
    <citation type="journal article" date="2010" name="PLoS ONE">
        <title>The glycobiome of the rumen bacterium Butyrivibrio proteoclasticus B316(T) highlights adaptation to a polysaccharide-rich environment.</title>
        <authorList>
            <person name="Kelly W.J."/>
            <person name="Leahy S.C."/>
            <person name="Altermann E."/>
            <person name="Yeoman C.J."/>
            <person name="Dunne J.C."/>
            <person name="Kong Z."/>
            <person name="Pacheco D.M."/>
            <person name="Li D."/>
            <person name="Noel S.J."/>
            <person name="Moon C.D."/>
            <person name="Cookson A.L."/>
            <person name="Attwood G.T."/>
        </authorList>
    </citation>
    <scope>NUCLEOTIDE SEQUENCE [LARGE SCALE GENOMIC DNA]</scope>
    <source>
        <strain evidence="3">ATCC 51982 / DSM 14932 / B316</strain>
        <plasmid evidence="3">Plasmid pCY360</plasmid>
    </source>
</reference>
<evidence type="ECO:0000313" key="2">
    <source>
        <dbReference type="EMBL" id="ADL36326.1"/>
    </source>
</evidence>
<evidence type="ECO:0000256" key="1">
    <source>
        <dbReference type="SAM" id="Phobius"/>
    </source>
</evidence>
<dbReference type="AlphaFoldDB" id="E0S4J4"/>
<protein>
    <submittedName>
        <fullName evidence="2">Uncharacterized protein</fullName>
    </submittedName>
</protein>
<name>E0S4J4_BUTPB</name>
<accession>E0S4J4</accession>
<dbReference type="EMBL" id="CP001812">
    <property type="protein sequence ID" value="ADL36326.1"/>
    <property type="molecule type" value="Genomic_DNA"/>
</dbReference>
<feature type="transmembrane region" description="Helical" evidence="1">
    <location>
        <begin position="15"/>
        <end position="45"/>
    </location>
</feature>
<keyword evidence="3" id="KW-1185">Reference proteome</keyword>
<keyword evidence="1" id="KW-0472">Membrane</keyword>
<evidence type="ECO:0000313" key="3">
    <source>
        <dbReference type="Proteomes" id="UP000001299"/>
    </source>
</evidence>
<dbReference type="KEGG" id="bpb:bpr_II389"/>
<geneLocation type="plasmid" evidence="2 3">
    <name>pCY360</name>
</geneLocation>